<dbReference type="PANTHER" id="PTHR28570:SF3">
    <property type="entry name" value="ASPARTYL AMINOPEPTIDASE"/>
    <property type="match status" value="1"/>
</dbReference>
<comment type="caution">
    <text evidence="11">The sequence shown here is derived from an EMBL/GenBank/DDBJ whole genome shotgun (WGS) entry which is preliminary data.</text>
</comment>
<dbReference type="RefSeq" id="WP_002704955.1">
    <property type="nucleotide sequence ID" value="NZ_AGRW01000049.1"/>
</dbReference>
<dbReference type="SUPFAM" id="SSF101821">
    <property type="entry name" value="Aminopeptidase/glucanase lid domain"/>
    <property type="match status" value="1"/>
</dbReference>
<dbReference type="GO" id="GO:0008237">
    <property type="term" value="F:metallopeptidase activity"/>
    <property type="evidence" value="ECO:0007669"/>
    <property type="project" value="UniProtKB-KW"/>
</dbReference>
<dbReference type="Pfam" id="PF02127">
    <property type="entry name" value="Peptidase_M18"/>
    <property type="match status" value="1"/>
</dbReference>
<dbReference type="Gene3D" id="2.30.250.10">
    <property type="entry name" value="Aminopeptidase i, Domain 2"/>
    <property type="match status" value="1"/>
</dbReference>
<dbReference type="PATRIC" id="fig|907348.3.peg.1853"/>
<keyword evidence="7 9" id="KW-0862">Zinc</keyword>
<dbReference type="EC" id="3.4.11.-" evidence="10"/>
<dbReference type="InterPro" id="IPR001948">
    <property type="entry name" value="Peptidase_M18"/>
</dbReference>
<sequence>MKNETAEKTLEFIRKSPSCFHAVGNIKEILKENGFSELSEGERWKIEEGGRYFVTRNSSSILSFVAPGRDFCGFRIAASHSDSPSFKIKENPEMKGNGCVRLNVEKYGGMLMQPWFDRPLSIAGRAIVRKGPGAFDVEEKLVSLKKNLVMIPNLAIHFARDANDGRKINVQSEMMPVIAAGESFSLKKFISEHCGIGEEDILGHDLFLSCSDDGMFWGADDEFIASPRLDDLECAYTTLLGFIGACKKSGGRNALVHAVFDNEEVGSGTRQGADSTFLEDTLRRINGALGRTDEDYNTAVANSFLVSADNAHAVHPAYPDKSDPINRPRLNGGIVIKHNAAQKYTTDALSSSIFRRICADAGIPTQTFTNNSNVAGGSTLGNISTAHVSALSVDIGLAQWAMHSPFESAGSDDAAHMARATELFYAQ</sequence>
<comment type="cofactor">
    <cofactor evidence="1 10">
        <name>Zn(2+)</name>
        <dbReference type="ChEBI" id="CHEBI:29105"/>
    </cofactor>
</comment>
<evidence type="ECO:0000256" key="8">
    <source>
        <dbReference type="ARBA" id="ARBA00023049"/>
    </source>
</evidence>
<keyword evidence="6 9" id="KW-0378">Hydrolase</keyword>
<accession>H7ELR0</accession>
<keyword evidence="4 9" id="KW-0645">Protease</keyword>
<reference evidence="11 12" key="1">
    <citation type="submission" date="2011-09" db="EMBL/GenBank/DDBJ databases">
        <title>The draft genome of Treponema saccharophilum DSM 2985.</title>
        <authorList>
            <consortium name="US DOE Joint Genome Institute (JGI-PGF)"/>
            <person name="Lucas S."/>
            <person name="Copeland A."/>
            <person name="Lapidus A."/>
            <person name="Glavina del Rio T."/>
            <person name="Dalin E."/>
            <person name="Tice H."/>
            <person name="Bruce D."/>
            <person name="Goodwin L."/>
            <person name="Pitluck S."/>
            <person name="Peters L."/>
            <person name="Kyrpides N."/>
            <person name="Mavromatis K."/>
            <person name="Ivanova N."/>
            <person name="Markowitz V."/>
            <person name="Cheng J.-F."/>
            <person name="Hugenholtz P."/>
            <person name="Woyke T."/>
            <person name="Wu D."/>
            <person name="Gronow S."/>
            <person name="Wellnitz S."/>
            <person name="Brambilla E."/>
            <person name="Klenk H.-P."/>
            <person name="Eisen J.A."/>
        </authorList>
    </citation>
    <scope>NUCLEOTIDE SEQUENCE [LARGE SCALE GENOMIC DNA]</scope>
    <source>
        <strain evidence="11 12">DSM 2985</strain>
    </source>
</reference>
<evidence type="ECO:0000256" key="6">
    <source>
        <dbReference type="ARBA" id="ARBA00022801"/>
    </source>
</evidence>
<dbReference type="CDD" id="cd05658">
    <property type="entry name" value="M18_DAP"/>
    <property type="match status" value="1"/>
</dbReference>
<dbReference type="Gene3D" id="3.40.630.10">
    <property type="entry name" value="Zn peptidases"/>
    <property type="match status" value="1"/>
</dbReference>
<protein>
    <recommendedName>
        <fullName evidence="10">M18 family aminopeptidase</fullName>
        <ecNumber evidence="10">3.4.11.-</ecNumber>
    </recommendedName>
</protein>
<keyword evidence="8 9" id="KW-0482">Metalloprotease</keyword>
<dbReference type="GO" id="GO:0006508">
    <property type="term" value="P:proteolysis"/>
    <property type="evidence" value="ECO:0007669"/>
    <property type="project" value="UniProtKB-KW"/>
</dbReference>
<dbReference type="eggNOG" id="COG1362">
    <property type="taxonomic scope" value="Bacteria"/>
</dbReference>
<dbReference type="Proteomes" id="UP000003571">
    <property type="component" value="Unassembled WGS sequence"/>
</dbReference>
<dbReference type="GO" id="GO:0008270">
    <property type="term" value="F:zinc ion binding"/>
    <property type="evidence" value="ECO:0007669"/>
    <property type="project" value="InterPro"/>
</dbReference>
<evidence type="ECO:0000256" key="4">
    <source>
        <dbReference type="ARBA" id="ARBA00022670"/>
    </source>
</evidence>
<proteinExistence type="inferred from homology"/>
<dbReference type="GO" id="GO:0004177">
    <property type="term" value="F:aminopeptidase activity"/>
    <property type="evidence" value="ECO:0007669"/>
    <property type="project" value="UniProtKB-KW"/>
</dbReference>
<dbReference type="PANTHER" id="PTHR28570">
    <property type="entry name" value="ASPARTYL AMINOPEPTIDASE"/>
    <property type="match status" value="1"/>
</dbReference>
<organism evidence="11 12">
    <name type="scientific">Treponema saccharophilum DSM 2985</name>
    <dbReference type="NCBI Taxonomy" id="907348"/>
    <lineage>
        <taxon>Bacteria</taxon>
        <taxon>Pseudomonadati</taxon>
        <taxon>Spirochaetota</taxon>
        <taxon>Spirochaetia</taxon>
        <taxon>Spirochaetales</taxon>
        <taxon>Treponemataceae</taxon>
        <taxon>Treponema</taxon>
    </lineage>
</organism>
<evidence type="ECO:0000256" key="9">
    <source>
        <dbReference type="RuleBase" id="RU004386"/>
    </source>
</evidence>
<evidence type="ECO:0000313" key="11">
    <source>
        <dbReference type="EMBL" id="EIC01601.1"/>
    </source>
</evidence>
<evidence type="ECO:0000256" key="3">
    <source>
        <dbReference type="ARBA" id="ARBA00022438"/>
    </source>
</evidence>
<comment type="similarity">
    <text evidence="2 9">Belongs to the peptidase M18 family.</text>
</comment>
<dbReference type="NCBIfam" id="NF002759">
    <property type="entry name" value="PRK02813.1"/>
    <property type="match status" value="1"/>
</dbReference>
<dbReference type="AlphaFoldDB" id="H7ELR0"/>
<dbReference type="PRINTS" id="PR00932">
    <property type="entry name" value="AMINO1PTASE"/>
</dbReference>
<name>H7ELR0_9SPIR</name>
<evidence type="ECO:0000313" key="12">
    <source>
        <dbReference type="Proteomes" id="UP000003571"/>
    </source>
</evidence>
<evidence type="ECO:0000256" key="2">
    <source>
        <dbReference type="ARBA" id="ARBA00008290"/>
    </source>
</evidence>
<dbReference type="STRING" id="907348.TresaDRAFT_1210"/>
<evidence type="ECO:0000256" key="10">
    <source>
        <dbReference type="RuleBase" id="RU004387"/>
    </source>
</evidence>
<evidence type="ECO:0000256" key="7">
    <source>
        <dbReference type="ARBA" id="ARBA00022833"/>
    </source>
</evidence>
<dbReference type="InterPro" id="IPR023358">
    <property type="entry name" value="Peptidase_M18_dom2"/>
</dbReference>
<keyword evidence="12" id="KW-1185">Reference proteome</keyword>
<gene>
    <name evidence="11" type="ORF">TresaDRAFT_1210</name>
</gene>
<dbReference type="SUPFAM" id="SSF53187">
    <property type="entry name" value="Zn-dependent exopeptidases"/>
    <property type="match status" value="1"/>
</dbReference>
<dbReference type="OrthoDB" id="9764268at2"/>
<dbReference type="EMBL" id="AGRW01000049">
    <property type="protein sequence ID" value="EIC01601.1"/>
    <property type="molecule type" value="Genomic_DNA"/>
</dbReference>
<keyword evidence="5 9" id="KW-0479">Metal-binding</keyword>
<evidence type="ECO:0000256" key="5">
    <source>
        <dbReference type="ARBA" id="ARBA00022723"/>
    </source>
</evidence>
<keyword evidence="3 9" id="KW-0031">Aminopeptidase</keyword>
<dbReference type="GO" id="GO:0005737">
    <property type="term" value="C:cytoplasm"/>
    <property type="evidence" value="ECO:0007669"/>
    <property type="project" value="UniProtKB-ARBA"/>
</dbReference>
<evidence type="ECO:0000256" key="1">
    <source>
        <dbReference type="ARBA" id="ARBA00001947"/>
    </source>
</evidence>